<dbReference type="GO" id="GO:0003999">
    <property type="term" value="F:adenine phosphoribosyltransferase activity"/>
    <property type="evidence" value="ECO:0007669"/>
    <property type="project" value="UniProtKB-UniRule"/>
</dbReference>
<comment type="function">
    <text evidence="2 12">Catalyzes a salvage reaction resulting in the formation of AMP, that is energically less costly than de novo synthesis.</text>
</comment>
<dbReference type="GO" id="GO:0006166">
    <property type="term" value="P:purine ribonucleoside salvage"/>
    <property type="evidence" value="ECO:0007669"/>
    <property type="project" value="UniProtKB-UniRule"/>
</dbReference>
<keyword evidence="11 12" id="KW-0660">Purine salvage</keyword>
<keyword evidence="9 12" id="KW-0328">Glycosyltransferase</keyword>
<dbReference type="GO" id="GO:0006168">
    <property type="term" value="P:adenine salvage"/>
    <property type="evidence" value="ECO:0007669"/>
    <property type="project" value="InterPro"/>
</dbReference>
<comment type="subcellular location">
    <subcellularLocation>
        <location evidence="3 12">Cytoplasm</location>
    </subcellularLocation>
</comment>
<dbReference type="PANTHER" id="PTHR32315">
    <property type="entry name" value="ADENINE PHOSPHORIBOSYLTRANSFERASE"/>
    <property type="match status" value="1"/>
</dbReference>
<evidence type="ECO:0000256" key="5">
    <source>
        <dbReference type="ARBA" id="ARBA00008391"/>
    </source>
</evidence>
<dbReference type="NCBIfam" id="NF002634">
    <property type="entry name" value="PRK02304.1-3"/>
    <property type="match status" value="1"/>
</dbReference>
<keyword evidence="8 12" id="KW-0963">Cytoplasm</keyword>
<evidence type="ECO:0000256" key="8">
    <source>
        <dbReference type="ARBA" id="ARBA00022490"/>
    </source>
</evidence>
<proteinExistence type="inferred from homology"/>
<gene>
    <name evidence="12" type="primary">apt</name>
    <name evidence="14" type="ORF">J3U87_13200</name>
</gene>
<evidence type="ECO:0000256" key="6">
    <source>
        <dbReference type="ARBA" id="ARBA00011738"/>
    </source>
</evidence>
<dbReference type="CDD" id="cd06223">
    <property type="entry name" value="PRTases_typeI"/>
    <property type="match status" value="1"/>
</dbReference>
<dbReference type="Proteomes" id="UP000663929">
    <property type="component" value="Chromosome"/>
</dbReference>
<dbReference type="Gene3D" id="3.40.50.2020">
    <property type="match status" value="1"/>
</dbReference>
<evidence type="ECO:0000259" key="13">
    <source>
        <dbReference type="Pfam" id="PF00156"/>
    </source>
</evidence>
<evidence type="ECO:0000256" key="11">
    <source>
        <dbReference type="ARBA" id="ARBA00022726"/>
    </source>
</evidence>
<keyword evidence="10 12" id="KW-0808">Transferase</keyword>
<dbReference type="EMBL" id="CP071793">
    <property type="protein sequence ID" value="QTD53405.1"/>
    <property type="molecule type" value="Genomic_DNA"/>
</dbReference>
<dbReference type="NCBIfam" id="TIGR01090">
    <property type="entry name" value="apt"/>
    <property type="match status" value="1"/>
</dbReference>
<dbReference type="EC" id="2.4.2.7" evidence="7 12"/>
<keyword evidence="15" id="KW-1185">Reference proteome</keyword>
<name>A0A8A4U3T4_SULCO</name>
<evidence type="ECO:0000256" key="3">
    <source>
        <dbReference type="ARBA" id="ARBA00004496"/>
    </source>
</evidence>
<comment type="catalytic activity">
    <reaction evidence="1 12">
        <text>AMP + diphosphate = 5-phospho-alpha-D-ribose 1-diphosphate + adenine</text>
        <dbReference type="Rhea" id="RHEA:16609"/>
        <dbReference type="ChEBI" id="CHEBI:16708"/>
        <dbReference type="ChEBI" id="CHEBI:33019"/>
        <dbReference type="ChEBI" id="CHEBI:58017"/>
        <dbReference type="ChEBI" id="CHEBI:456215"/>
        <dbReference type="EC" id="2.4.2.7"/>
    </reaction>
</comment>
<dbReference type="AlphaFoldDB" id="A0A8A4U3T4"/>
<evidence type="ECO:0000256" key="2">
    <source>
        <dbReference type="ARBA" id="ARBA00003968"/>
    </source>
</evidence>
<comment type="pathway">
    <text evidence="4 12">Purine metabolism; AMP biosynthesis via salvage pathway; AMP from adenine: step 1/1.</text>
</comment>
<evidence type="ECO:0000256" key="7">
    <source>
        <dbReference type="ARBA" id="ARBA00011893"/>
    </source>
</evidence>
<dbReference type="PANTHER" id="PTHR32315:SF3">
    <property type="entry name" value="ADENINE PHOSPHORIBOSYLTRANSFERASE"/>
    <property type="match status" value="1"/>
</dbReference>
<sequence>MDYVSLIRDIPNFPKEGIIFKDITPLLANGPALAAAVDDMAAPFKDKNIDLVVGIESRGFIFGPGVARELGCGFAPVRKAGKLPYHTESLTYDLEYGTDTLEIHVDAVVADHRILIVDDLLATGGTAAAAGELIAKIGGIVSGFSFVIELDFLEGREKLGSIPISTLIHY</sequence>
<evidence type="ECO:0000256" key="9">
    <source>
        <dbReference type="ARBA" id="ARBA00022676"/>
    </source>
</evidence>
<evidence type="ECO:0000256" key="1">
    <source>
        <dbReference type="ARBA" id="ARBA00000868"/>
    </source>
</evidence>
<evidence type="ECO:0000313" key="15">
    <source>
        <dbReference type="Proteomes" id="UP000663929"/>
    </source>
</evidence>
<evidence type="ECO:0000256" key="12">
    <source>
        <dbReference type="HAMAP-Rule" id="MF_00004"/>
    </source>
</evidence>
<organism evidence="14 15">
    <name type="scientific">Sulfidibacter corallicola</name>
    <dbReference type="NCBI Taxonomy" id="2818388"/>
    <lineage>
        <taxon>Bacteria</taxon>
        <taxon>Pseudomonadati</taxon>
        <taxon>Acidobacteriota</taxon>
        <taxon>Holophagae</taxon>
        <taxon>Acanthopleuribacterales</taxon>
        <taxon>Acanthopleuribacteraceae</taxon>
        <taxon>Sulfidibacter</taxon>
    </lineage>
</organism>
<dbReference type="GO" id="GO:0016208">
    <property type="term" value="F:AMP binding"/>
    <property type="evidence" value="ECO:0007669"/>
    <property type="project" value="TreeGrafter"/>
</dbReference>
<protein>
    <recommendedName>
        <fullName evidence="7 12">Adenine phosphoribosyltransferase</fullName>
        <shortName evidence="12">APRT</shortName>
        <ecNumber evidence="7 12">2.4.2.7</ecNumber>
    </recommendedName>
</protein>
<dbReference type="SUPFAM" id="SSF53271">
    <property type="entry name" value="PRTase-like"/>
    <property type="match status" value="1"/>
</dbReference>
<dbReference type="KEGG" id="scor:J3U87_13200"/>
<evidence type="ECO:0000256" key="10">
    <source>
        <dbReference type="ARBA" id="ARBA00022679"/>
    </source>
</evidence>
<evidence type="ECO:0000313" key="14">
    <source>
        <dbReference type="EMBL" id="QTD53405.1"/>
    </source>
</evidence>
<dbReference type="UniPathway" id="UPA00588">
    <property type="reaction ID" value="UER00646"/>
</dbReference>
<dbReference type="RefSeq" id="WP_237383508.1">
    <property type="nucleotide sequence ID" value="NZ_CP071793.1"/>
</dbReference>
<comment type="subunit">
    <text evidence="6 12">Homodimer.</text>
</comment>
<dbReference type="InterPro" id="IPR050054">
    <property type="entry name" value="UPRTase/APRTase"/>
</dbReference>
<dbReference type="GO" id="GO:0044209">
    <property type="term" value="P:AMP salvage"/>
    <property type="evidence" value="ECO:0007669"/>
    <property type="project" value="UniProtKB-UniRule"/>
</dbReference>
<dbReference type="NCBIfam" id="NF002636">
    <property type="entry name" value="PRK02304.1-5"/>
    <property type="match status" value="1"/>
</dbReference>
<feature type="domain" description="Phosphoribosyltransferase" evidence="13">
    <location>
        <begin position="28"/>
        <end position="138"/>
    </location>
</feature>
<dbReference type="FunFam" id="3.40.50.2020:FF:000004">
    <property type="entry name" value="Adenine phosphoribosyltransferase"/>
    <property type="match status" value="1"/>
</dbReference>
<dbReference type="HAMAP" id="MF_00004">
    <property type="entry name" value="Aden_phosphoribosyltr"/>
    <property type="match status" value="1"/>
</dbReference>
<dbReference type="InterPro" id="IPR000836">
    <property type="entry name" value="PRTase_dom"/>
</dbReference>
<dbReference type="InterPro" id="IPR005764">
    <property type="entry name" value="Ade_phspho_trans"/>
</dbReference>
<dbReference type="Pfam" id="PF00156">
    <property type="entry name" value="Pribosyltran"/>
    <property type="match status" value="1"/>
</dbReference>
<dbReference type="GO" id="GO:0002055">
    <property type="term" value="F:adenine binding"/>
    <property type="evidence" value="ECO:0007669"/>
    <property type="project" value="TreeGrafter"/>
</dbReference>
<comment type="similarity">
    <text evidence="5 12">Belongs to the purine/pyrimidine phosphoribosyltransferase family.</text>
</comment>
<dbReference type="GO" id="GO:0005737">
    <property type="term" value="C:cytoplasm"/>
    <property type="evidence" value="ECO:0007669"/>
    <property type="project" value="UniProtKB-SubCell"/>
</dbReference>
<dbReference type="InterPro" id="IPR029057">
    <property type="entry name" value="PRTase-like"/>
</dbReference>
<accession>A0A8A4U3T4</accession>
<reference evidence="14" key="1">
    <citation type="submission" date="2021-03" db="EMBL/GenBank/DDBJ databases">
        <title>Acanthopleuribacteraceae sp. M133.</title>
        <authorList>
            <person name="Wang G."/>
        </authorList>
    </citation>
    <scope>NUCLEOTIDE SEQUENCE</scope>
    <source>
        <strain evidence="14">M133</strain>
    </source>
</reference>
<evidence type="ECO:0000256" key="4">
    <source>
        <dbReference type="ARBA" id="ARBA00004659"/>
    </source>
</evidence>